<protein>
    <recommendedName>
        <fullName evidence="3">AB hydrolase-1 domain-containing protein</fullName>
    </recommendedName>
</protein>
<dbReference type="PANTHER" id="PTHR46118">
    <property type="entry name" value="PROTEIN ABHD11"/>
    <property type="match status" value="1"/>
</dbReference>
<evidence type="ECO:0000256" key="1">
    <source>
        <dbReference type="ARBA" id="ARBA00008645"/>
    </source>
</evidence>
<keyword evidence="2" id="KW-0378">Hydrolase</keyword>
<dbReference type="GO" id="GO:0005739">
    <property type="term" value="C:mitochondrion"/>
    <property type="evidence" value="ECO:0007669"/>
    <property type="project" value="TreeGrafter"/>
</dbReference>
<comment type="similarity">
    <text evidence="1">Belongs to the AB hydrolase superfamily.</text>
</comment>
<organism evidence="4 5">
    <name type="scientific">Peltaster fructicola</name>
    <dbReference type="NCBI Taxonomy" id="286661"/>
    <lineage>
        <taxon>Eukaryota</taxon>
        <taxon>Fungi</taxon>
        <taxon>Dikarya</taxon>
        <taxon>Ascomycota</taxon>
        <taxon>Pezizomycotina</taxon>
        <taxon>Dothideomycetes</taxon>
        <taxon>Dothideomycetes incertae sedis</taxon>
        <taxon>Peltaster</taxon>
    </lineage>
</organism>
<dbReference type="GO" id="GO:0052689">
    <property type="term" value="F:carboxylic ester hydrolase activity"/>
    <property type="evidence" value="ECO:0007669"/>
    <property type="project" value="TreeGrafter"/>
</dbReference>
<evidence type="ECO:0000256" key="2">
    <source>
        <dbReference type="ARBA" id="ARBA00022801"/>
    </source>
</evidence>
<keyword evidence="5" id="KW-1185">Reference proteome</keyword>
<dbReference type="Pfam" id="PF00561">
    <property type="entry name" value="Abhydrolase_1"/>
    <property type="match status" value="1"/>
</dbReference>
<sequence length="241" mass="27503">MIQRTTRPEHEVLARDLSRTVYAIDLRNHGDSSHSPQHDYSSMASDVECFVQEMKLEKPTLIGHSMGAKAAMAVALRKRVKVANLIPVDNAPVDAALKTNFHDYVKGMKEIEGAQVQKQSEADAILQKYENALPIRQFLLTNLMRNEDGKYVWRVPLKWLSSSLGKMGDFPFTNPDEVRYEGPTLMVRGTKSPYVADEMLPIVGRFFPKFELRDIDAAHWVISEKPEEFRTAVVEWLQDKE</sequence>
<reference evidence="4 5" key="1">
    <citation type="journal article" date="2016" name="Sci. Rep.">
        <title>Peltaster fructicola genome reveals evolution from an invasive phytopathogen to an ectophytic parasite.</title>
        <authorList>
            <person name="Xu C."/>
            <person name="Chen H."/>
            <person name="Gleason M.L."/>
            <person name="Xu J.R."/>
            <person name="Liu H."/>
            <person name="Zhang R."/>
            <person name="Sun G."/>
        </authorList>
    </citation>
    <scope>NUCLEOTIDE SEQUENCE [LARGE SCALE GENOMIC DNA]</scope>
    <source>
        <strain evidence="4 5">LNHT1506</strain>
    </source>
</reference>
<dbReference type="Gene3D" id="3.40.50.1820">
    <property type="entry name" value="alpha/beta hydrolase"/>
    <property type="match status" value="1"/>
</dbReference>
<dbReference type="InterPro" id="IPR000073">
    <property type="entry name" value="AB_hydrolase_1"/>
</dbReference>
<dbReference type="OrthoDB" id="8119704at2759"/>
<accession>A0A6H0XX57</accession>
<feature type="domain" description="AB hydrolase-1" evidence="3">
    <location>
        <begin position="13"/>
        <end position="226"/>
    </location>
</feature>
<dbReference type="PANTHER" id="PTHR46118:SF4">
    <property type="entry name" value="PROTEIN ABHD11"/>
    <property type="match status" value="1"/>
</dbReference>
<evidence type="ECO:0000259" key="3">
    <source>
        <dbReference type="Pfam" id="PF00561"/>
    </source>
</evidence>
<dbReference type="Proteomes" id="UP000503462">
    <property type="component" value="Chromosome 3"/>
</dbReference>
<dbReference type="EMBL" id="CP051141">
    <property type="protein sequence ID" value="QIW99009.1"/>
    <property type="molecule type" value="Genomic_DNA"/>
</dbReference>
<dbReference type="InterPro" id="IPR029058">
    <property type="entry name" value="AB_hydrolase_fold"/>
</dbReference>
<dbReference type="AlphaFoldDB" id="A0A6H0XX57"/>
<proteinExistence type="inferred from homology"/>
<evidence type="ECO:0000313" key="5">
    <source>
        <dbReference type="Proteomes" id="UP000503462"/>
    </source>
</evidence>
<name>A0A6H0XX57_9PEZI</name>
<gene>
    <name evidence="4" type="ORF">AMS68_004527</name>
</gene>
<dbReference type="SUPFAM" id="SSF53474">
    <property type="entry name" value="alpha/beta-Hydrolases"/>
    <property type="match status" value="1"/>
</dbReference>
<evidence type="ECO:0000313" key="4">
    <source>
        <dbReference type="EMBL" id="QIW99009.1"/>
    </source>
</evidence>